<evidence type="ECO:0000313" key="3">
    <source>
        <dbReference type="Proteomes" id="UP001206128"/>
    </source>
</evidence>
<dbReference type="Pfam" id="PF16291">
    <property type="entry name" value="DUF4937"/>
    <property type="match status" value="1"/>
</dbReference>
<protein>
    <recommendedName>
        <fullName evidence="1">DUF4937 domain-containing protein</fullName>
    </recommendedName>
</protein>
<dbReference type="AlphaFoldDB" id="A0AAE3GDV9"/>
<dbReference type="InterPro" id="IPR011008">
    <property type="entry name" value="Dimeric_a/b-barrel"/>
</dbReference>
<evidence type="ECO:0000259" key="1">
    <source>
        <dbReference type="Pfam" id="PF16291"/>
    </source>
</evidence>
<feature type="domain" description="DUF4937" evidence="1">
    <location>
        <begin position="1"/>
        <end position="84"/>
    </location>
</feature>
<dbReference type="SUPFAM" id="SSF54909">
    <property type="entry name" value="Dimeric alpha+beta barrel"/>
    <property type="match status" value="2"/>
</dbReference>
<proteinExistence type="predicted"/>
<organism evidence="2 3">
    <name type="scientific">Goodfellowiella coeruleoviolacea</name>
    <dbReference type="NCBI Taxonomy" id="334858"/>
    <lineage>
        <taxon>Bacteria</taxon>
        <taxon>Bacillati</taxon>
        <taxon>Actinomycetota</taxon>
        <taxon>Actinomycetes</taxon>
        <taxon>Pseudonocardiales</taxon>
        <taxon>Pseudonocardiaceae</taxon>
        <taxon>Goodfellowiella</taxon>
    </lineage>
</organism>
<accession>A0AAE3GDV9</accession>
<evidence type="ECO:0000313" key="2">
    <source>
        <dbReference type="EMBL" id="MCP2165549.1"/>
    </source>
</evidence>
<name>A0AAE3GDV9_9PSEU</name>
<dbReference type="Gene3D" id="3.30.70.100">
    <property type="match status" value="1"/>
</dbReference>
<keyword evidence="3" id="KW-1185">Reference proteome</keyword>
<dbReference type="EMBL" id="JAMTCK010000005">
    <property type="protein sequence ID" value="MCP2165549.1"/>
    <property type="molecule type" value="Genomic_DNA"/>
</dbReference>
<reference evidence="2" key="1">
    <citation type="submission" date="2022-06" db="EMBL/GenBank/DDBJ databases">
        <title>Genomic Encyclopedia of Archaeal and Bacterial Type Strains, Phase II (KMG-II): from individual species to whole genera.</title>
        <authorList>
            <person name="Goeker M."/>
        </authorList>
    </citation>
    <scope>NUCLEOTIDE SEQUENCE</scope>
    <source>
        <strain evidence="2">DSM 43935</strain>
    </source>
</reference>
<dbReference type="Proteomes" id="UP001206128">
    <property type="component" value="Unassembled WGS sequence"/>
</dbReference>
<dbReference type="InterPro" id="IPR032555">
    <property type="entry name" value="DUF4937"/>
</dbReference>
<sequence>MKWIRCDVADSAGFDRGQQEWADLAGLPGFLGQLGGWSHDGSQVAHIFSFWVDQDAYEHFMSGAHDALAQRQVGTWSKIDVRLFERRADFGQSLAGTSGSGVLRLAHCVVKPDRVDHFAQVQKTVWNPGMSAAPGCLAGLFGQRGCQEFLVLTKWVSAAEHARYQAELFPSLRDRAVPSADLESITGHLVDLEPHWTVTAGDS</sequence>
<comment type="caution">
    <text evidence="2">The sequence shown here is derived from an EMBL/GenBank/DDBJ whole genome shotgun (WGS) entry which is preliminary data.</text>
</comment>
<gene>
    <name evidence="2" type="ORF">LX83_002407</name>
</gene>